<gene>
    <name evidence="3" type="ORF">FVF58_34555</name>
</gene>
<keyword evidence="3" id="KW-0413">Isomerase</keyword>
<dbReference type="InterPro" id="IPR018376">
    <property type="entry name" value="Enoyl-CoA_hyd/isom_CS"/>
</dbReference>
<dbReference type="AlphaFoldDB" id="A0A5B0GP95"/>
<protein>
    <submittedName>
        <fullName evidence="3">Enoyl-CoA hydratase/isomerase family protein</fullName>
    </submittedName>
</protein>
<dbReference type="SUPFAM" id="SSF52096">
    <property type="entry name" value="ClpP/crotonase"/>
    <property type="match status" value="1"/>
</dbReference>
<dbReference type="Pfam" id="PF00378">
    <property type="entry name" value="ECH_1"/>
    <property type="match status" value="1"/>
</dbReference>
<dbReference type="GO" id="GO:0016853">
    <property type="term" value="F:isomerase activity"/>
    <property type="evidence" value="ECO:0007669"/>
    <property type="project" value="UniProtKB-KW"/>
</dbReference>
<evidence type="ECO:0000313" key="3">
    <source>
        <dbReference type="EMBL" id="KAA1003810.1"/>
    </source>
</evidence>
<organism evidence="3 4">
    <name type="scientific">Paraburkholderia panacisoli</name>
    <dbReference type="NCBI Taxonomy" id="2603818"/>
    <lineage>
        <taxon>Bacteria</taxon>
        <taxon>Pseudomonadati</taxon>
        <taxon>Pseudomonadota</taxon>
        <taxon>Betaproteobacteria</taxon>
        <taxon>Burkholderiales</taxon>
        <taxon>Burkholderiaceae</taxon>
        <taxon>Paraburkholderia</taxon>
    </lineage>
</organism>
<dbReference type="PANTHER" id="PTHR11941">
    <property type="entry name" value="ENOYL-COA HYDRATASE-RELATED"/>
    <property type="match status" value="1"/>
</dbReference>
<keyword evidence="4" id="KW-1185">Reference proteome</keyword>
<evidence type="ECO:0000256" key="1">
    <source>
        <dbReference type="ARBA" id="ARBA00005254"/>
    </source>
</evidence>
<reference evidence="3 4" key="1">
    <citation type="submission" date="2019-08" db="EMBL/GenBank/DDBJ databases">
        <title>Paraburkholderia sp. DCY113.</title>
        <authorList>
            <person name="Kang J."/>
        </authorList>
    </citation>
    <scope>NUCLEOTIDE SEQUENCE [LARGE SCALE GENOMIC DNA]</scope>
    <source>
        <strain evidence="3 4">DCY113</strain>
    </source>
</reference>
<evidence type="ECO:0000313" key="4">
    <source>
        <dbReference type="Proteomes" id="UP000325273"/>
    </source>
</evidence>
<dbReference type="Proteomes" id="UP000325273">
    <property type="component" value="Unassembled WGS sequence"/>
</dbReference>
<evidence type="ECO:0000256" key="2">
    <source>
        <dbReference type="RuleBase" id="RU003707"/>
    </source>
</evidence>
<dbReference type="EMBL" id="VTUZ01000032">
    <property type="protein sequence ID" value="KAA1003810.1"/>
    <property type="molecule type" value="Genomic_DNA"/>
</dbReference>
<dbReference type="GO" id="GO:0006635">
    <property type="term" value="P:fatty acid beta-oxidation"/>
    <property type="evidence" value="ECO:0007669"/>
    <property type="project" value="TreeGrafter"/>
</dbReference>
<comment type="similarity">
    <text evidence="1 2">Belongs to the enoyl-CoA hydratase/isomerase family.</text>
</comment>
<sequence length="254" mass="26671">MSIVLYEKNGAVGVVTLAKPPHNLIDDIFMQELLASYSRAVEEGCRSILLRSGMRHFCAGADVTAFAAGGRRRDQANLEALLDSLENVGIPVVAAVHGGALGGGFELALTCDMIVAADTAFFGMAEASLGLLPLLGGVQRVVQRVGVARAKEMAMFGRRHDPAALERWGVVNLVTAEAELPNVSMSWARQLAAGPTVALGGIKKLANLSARRGIEGADAQQTEVNNTMWASADQKRGLQAFAKTGPGSAVFEGN</sequence>
<accession>A0A5B0GP95</accession>
<dbReference type="CDD" id="cd06558">
    <property type="entry name" value="crotonase-like"/>
    <property type="match status" value="1"/>
</dbReference>
<dbReference type="InterPro" id="IPR029045">
    <property type="entry name" value="ClpP/crotonase-like_dom_sf"/>
</dbReference>
<proteinExistence type="inferred from homology"/>
<comment type="caution">
    <text evidence="3">The sequence shown here is derived from an EMBL/GenBank/DDBJ whole genome shotgun (WGS) entry which is preliminary data.</text>
</comment>
<dbReference type="RefSeq" id="WP_149674214.1">
    <property type="nucleotide sequence ID" value="NZ_VTUZ01000032.1"/>
</dbReference>
<dbReference type="InterPro" id="IPR001753">
    <property type="entry name" value="Enoyl-CoA_hydra/iso"/>
</dbReference>
<dbReference type="PROSITE" id="PS00166">
    <property type="entry name" value="ENOYL_COA_HYDRATASE"/>
    <property type="match status" value="1"/>
</dbReference>
<dbReference type="PANTHER" id="PTHR11941:SF54">
    <property type="entry name" value="ENOYL-COA HYDRATASE, MITOCHONDRIAL"/>
    <property type="match status" value="1"/>
</dbReference>
<name>A0A5B0GP95_9BURK</name>
<dbReference type="Gene3D" id="3.90.226.10">
    <property type="entry name" value="2-enoyl-CoA Hydratase, Chain A, domain 1"/>
    <property type="match status" value="1"/>
</dbReference>